<dbReference type="RefSeq" id="XP_016482453.1">
    <property type="nucleotide sequence ID" value="XM_016626967.1"/>
</dbReference>
<dbReference type="InterPro" id="IPR004333">
    <property type="entry name" value="SBP_dom"/>
</dbReference>
<accession>A0A1S4B0H9</accession>
<organism evidence="1 2">
    <name type="scientific">Nicotiana tabacum</name>
    <name type="common">Common tobacco</name>
    <dbReference type="NCBI Taxonomy" id="4097"/>
    <lineage>
        <taxon>Eukaryota</taxon>
        <taxon>Viridiplantae</taxon>
        <taxon>Streptophyta</taxon>
        <taxon>Embryophyta</taxon>
        <taxon>Tracheophyta</taxon>
        <taxon>Spermatophyta</taxon>
        <taxon>Magnoliopsida</taxon>
        <taxon>eudicotyledons</taxon>
        <taxon>Gunneridae</taxon>
        <taxon>Pentapetalae</taxon>
        <taxon>asterids</taxon>
        <taxon>lamiids</taxon>
        <taxon>Solanales</taxon>
        <taxon>Solanaceae</taxon>
        <taxon>Nicotianoideae</taxon>
        <taxon>Nicotianeae</taxon>
        <taxon>Nicotiana</taxon>
    </lineage>
</organism>
<dbReference type="GO" id="GO:0005634">
    <property type="term" value="C:nucleus"/>
    <property type="evidence" value="ECO:0000318"/>
    <property type="project" value="GO_Central"/>
</dbReference>
<dbReference type="PANTHER" id="PTHR31251:SF208">
    <property type="entry name" value="SQUAMOSA PROMOTER-BINDING-LIKE PROTEIN 18"/>
    <property type="match status" value="1"/>
</dbReference>
<dbReference type="SUPFAM" id="SSF103612">
    <property type="entry name" value="SBT domain"/>
    <property type="match status" value="1"/>
</dbReference>
<keyword evidence="1" id="KW-1185">Reference proteome</keyword>
<dbReference type="GO" id="GO:0008270">
    <property type="term" value="F:zinc ion binding"/>
    <property type="evidence" value="ECO:0007669"/>
    <property type="project" value="UniProtKB-KW"/>
</dbReference>
<dbReference type="PROSITE" id="PS51141">
    <property type="entry name" value="ZF_SBP"/>
    <property type="match status" value="1"/>
</dbReference>
<dbReference type="InterPro" id="IPR044817">
    <property type="entry name" value="SBP-like"/>
</dbReference>
<dbReference type="STRING" id="4097.A0A1S4B0J6"/>
<dbReference type="Gene3D" id="4.10.1100.10">
    <property type="entry name" value="Transcription factor, SBP-box domain"/>
    <property type="match status" value="1"/>
</dbReference>
<gene>
    <name evidence="2 3 4" type="primary">LOC107803280</name>
</gene>
<dbReference type="GO" id="GO:0000976">
    <property type="term" value="F:transcription cis-regulatory region binding"/>
    <property type="evidence" value="ECO:0000318"/>
    <property type="project" value="GO_Central"/>
</dbReference>
<dbReference type="PaxDb" id="4097-A0A1S4B0J6"/>
<dbReference type="OMA" id="VFRIGHP"/>
<evidence type="ECO:0000313" key="2">
    <source>
        <dbReference type="RefSeq" id="XP_016482450.1"/>
    </source>
</evidence>
<dbReference type="PANTHER" id="PTHR31251">
    <property type="entry name" value="SQUAMOSA PROMOTER-BINDING-LIKE PROTEIN 4"/>
    <property type="match status" value="1"/>
</dbReference>
<dbReference type="RefSeq" id="XP_016482451.1">
    <property type="nucleotide sequence ID" value="XM_016626965.1"/>
</dbReference>
<reference evidence="1" key="1">
    <citation type="journal article" date="2014" name="Nat. Commun.">
        <title>The tobacco genome sequence and its comparison with those of tomato and potato.</title>
        <authorList>
            <person name="Sierro N."/>
            <person name="Battey J.N."/>
            <person name="Ouadi S."/>
            <person name="Bakaher N."/>
            <person name="Bovet L."/>
            <person name="Willig A."/>
            <person name="Goepfert S."/>
            <person name="Peitsch M.C."/>
            <person name="Ivanov N.V."/>
        </authorList>
    </citation>
    <scope>NUCLEOTIDE SEQUENCE [LARGE SCALE GENOMIC DNA]</scope>
</reference>
<evidence type="ECO:0000313" key="4">
    <source>
        <dbReference type="RefSeq" id="XP_016482453.1"/>
    </source>
</evidence>
<proteinExistence type="predicted"/>
<dbReference type="Pfam" id="PF03110">
    <property type="entry name" value="SBP"/>
    <property type="match status" value="1"/>
</dbReference>
<name>A0A1S4B0H9_TOBAC</name>
<protein>
    <submittedName>
        <fullName evidence="2 3">Squamosa promoter-binding-like protein 16</fullName>
    </submittedName>
</protein>
<reference evidence="2 3" key="2">
    <citation type="submission" date="2025-08" db="UniProtKB">
        <authorList>
            <consortium name="RefSeq"/>
        </authorList>
    </citation>
    <scope>IDENTIFICATION</scope>
</reference>
<dbReference type="InterPro" id="IPR036893">
    <property type="entry name" value="SBP_sf"/>
</dbReference>
<dbReference type="FunFam" id="4.10.1100.10:FF:000001">
    <property type="entry name" value="Squamosa promoter-binding-like protein 14"/>
    <property type="match status" value="1"/>
</dbReference>
<dbReference type="RefSeq" id="XP_016482450.1">
    <property type="nucleotide sequence ID" value="XM_016626964.1"/>
</dbReference>
<sequence length="329" mass="35908">MESSSSSSSSSKRAKAPGNIAQVAHCLVDGCNADLSQCREYHRRHKVCEVHSKTAKVTIGGRDQRFCQQCSRFHSLVEFDDGKRSCRKRLDGHNRRRRKPQPDSMAKTSGLLFTGQQGTKLLSFSSQQIFPSAAAWAGVVKTDSEMVLYNNQSHINCMDNQNSFPDSSARSYKGGNQFQFMQGSDRSLPEASIYQPLVDHPNSAVAAAVPSSGQKIFSSGLNEIVDSDRALSLLSSAPAVTREIGFSHMVQQPATIPRPQSQSVVHSLHYGGLSQYPFAQDFNSQPQDSAADSHVSNNSSLHFHDMLQNGADGSSTSGGCQQTLAFMWD</sequence>
<dbReference type="KEGG" id="nta:107803280"/>
<evidence type="ECO:0000313" key="1">
    <source>
        <dbReference type="Proteomes" id="UP000790787"/>
    </source>
</evidence>
<evidence type="ECO:0000313" key="3">
    <source>
        <dbReference type="RefSeq" id="XP_016482451.1"/>
    </source>
</evidence>
<dbReference type="GO" id="GO:0001216">
    <property type="term" value="F:DNA-binding transcription activator activity"/>
    <property type="evidence" value="ECO:0000318"/>
    <property type="project" value="GO_Central"/>
</dbReference>
<dbReference type="Proteomes" id="UP000790787">
    <property type="component" value="Chromosome 5"/>
</dbReference>
<dbReference type="OrthoDB" id="514967at2759"/>